<protein>
    <submittedName>
        <fullName evidence="2">Uncharacterized protein</fullName>
    </submittedName>
</protein>
<gene>
    <name evidence="2" type="ORF">FRACA_1610002</name>
</gene>
<evidence type="ECO:0000256" key="1">
    <source>
        <dbReference type="SAM" id="MobiDB-lite"/>
    </source>
</evidence>
<accession>A0A2I2KMN5</accession>
<dbReference type="AlphaFoldDB" id="A0A2I2KMN5"/>
<keyword evidence="3" id="KW-1185">Reference proteome</keyword>
<dbReference type="EMBL" id="FZMO01000070">
    <property type="protein sequence ID" value="SNQ46923.1"/>
    <property type="molecule type" value="Genomic_DNA"/>
</dbReference>
<sequence>MPAIPLGRRTQSSTGCGRCDRERERMPAVAQAGRLCHRMARGGGAAPALGSRPDRTGSRVGAPSGERWCGDADRVAPVGGGFRDTRCRPPRA</sequence>
<name>A0A2I2KMN5_9ACTN</name>
<evidence type="ECO:0000313" key="2">
    <source>
        <dbReference type="EMBL" id="SNQ46923.1"/>
    </source>
</evidence>
<feature type="region of interest" description="Disordered" evidence="1">
    <location>
        <begin position="42"/>
        <end position="72"/>
    </location>
</feature>
<dbReference type="Proteomes" id="UP000234331">
    <property type="component" value="Unassembled WGS sequence"/>
</dbReference>
<organism evidence="2 3">
    <name type="scientific">Frankia canadensis</name>
    <dbReference type="NCBI Taxonomy" id="1836972"/>
    <lineage>
        <taxon>Bacteria</taxon>
        <taxon>Bacillati</taxon>
        <taxon>Actinomycetota</taxon>
        <taxon>Actinomycetes</taxon>
        <taxon>Frankiales</taxon>
        <taxon>Frankiaceae</taxon>
        <taxon>Frankia</taxon>
    </lineage>
</organism>
<reference evidence="2 3" key="1">
    <citation type="submission" date="2017-06" db="EMBL/GenBank/DDBJ databases">
        <authorList>
            <person name="Kim H.J."/>
            <person name="Triplett B.A."/>
        </authorList>
    </citation>
    <scope>NUCLEOTIDE SEQUENCE [LARGE SCALE GENOMIC DNA]</scope>
    <source>
        <strain evidence="2">FRACA_ARgP5</strain>
    </source>
</reference>
<evidence type="ECO:0000313" key="3">
    <source>
        <dbReference type="Proteomes" id="UP000234331"/>
    </source>
</evidence>
<proteinExistence type="predicted"/>
<feature type="region of interest" description="Disordered" evidence="1">
    <location>
        <begin position="1"/>
        <end position="21"/>
    </location>
</feature>